<dbReference type="EMBL" id="CAAALY010086294">
    <property type="protein sequence ID" value="VEL27308.1"/>
    <property type="molecule type" value="Genomic_DNA"/>
</dbReference>
<sequence>MSYGYPLTAVGGSGDYVWSDLTPLPLESSDLKGPFLDQHSDTADDFITSSSHIASVNQRGEVISLGLGESIIVSSDRHNPATCGWIKLETVRPARLHFLLERDEVLIAPTAAHLEEALSKTDQFIKPMERNFPKMDQVPDEDSIPELQIPMNFTEASENLIVLTIGLVLLDTSGRSLTDCRSLNITIRPLDPSIVKVIPGKCCS</sequence>
<reference evidence="1" key="1">
    <citation type="submission" date="2018-11" db="EMBL/GenBank/DDBJ databases">
        <authorList>
            <consortium name="Pathogen Informatics"/>
        </authorList>
    </citation>
    <scope>NUCLEOTIDE SEQUENCE</scope>
</reference>
<gene>
    <name evidence="1" type="ORF">PXEA_LOCUS20748</name>
</gene>
<keyword evidence="2" id="KW-1185">Reference proteome</keyword>
<dbReference type="Proteomes" id="UP000784294">
    <property type="component" value="Unassembled WGS sequence"/>
</dbReference>
<evidence type="ECO:0000313" key="1">
    <source>
        <dbReference type="EMBL" id="VEL27308.1"/>
    </source>
</evidence>
<protein>
    <submittedName>
        <fullName evidence="1">Uncharacterized protein</fullName>
    </submittedName>
</protein>
<accession>A0A448X3Y4</accession>
<comment type="caution">
    <text evidence="1">The sequence shown here is derived from an EMBL/GenBank/DDBJ whole genome shotgun (WGS) entry which is preliminary data.</text>
</comment>
<proteinExistence type="predicted"/>
<evidence type="ECO:0000313" key="2">
    <source>
        <dbReference type="Proteomes" id="UP000784294"/>
    </source>
</evidence>
<organism evidence="1 2">
    <name type="scientific">Protopolystoma xenopodis</name>
    <dbReference type="NCBI Taxonomy" id="117903"/>
    <lineage>
        <taxon>Eukaryota</taxon>
        <taxon>Metazoa</taxon>
        <taxon>Spiralia</taxon>
        <taxon>Lophotrochozoa</taxon>
        <taxon>Platyhelminthes</taxon>
        <taxon>Monogenea</taxon>
        <taxon>Polyopisthocotylea</taxon>
        <taxon>Polystomatidea</taxon>
        <taxon>Polystomatidae</taxon>
        <taxon>Protopolystoma</taxon>
    </lineage>
</organism>
<name>A0A448X3Y4_9PLAT</name>
<dbReference type="AlphaFoldDB" id="A0A448X3Y4"/>